<proteinExistence type="inferred from homology"/>
<dbReference type="GO" id="GO:0061630">
    <property type="term" value="F:ubiquitin protein ligase activity"/>
    <property type="evidence" value="ECO:0007669"/>
    <property type="project" value="UniProtKB-UniRule"/>
</dbReference>
<dbReference type="PANTHER" id="PTHR21497:SF24">
    <property type="entry name" value="E3 UBIQUITIN-PROTEIN LIGASE UBR1"/>
    <property type="match status" value="1"/>
</dbReference>
<sequence>MAEGRRIFFEVNATNGLWTCGPCAQVMDEVKALTVLIAWLQRMCSAAALRNIACQVLMEPDTAIGGKHNGDPRLDWRAPVKIVDVRAAINATRKPATGLLSAHKSPELLDTLLCSASLRHLPQHILEPLTTLLLLMIYEPDFKSQFTHNLLTHYRGLLDLGLNRATQDQFQAIAQCLDRLTVQLFNSPDTTLALAKDSRLLDILIGLLAEVIQRVVDECTHQGAARVVDVSHEIIRSKLYGRMLGDVRMVMTHAPVAHYLLSERHDLLQIFLKTMTSLQCMHPYTRKTGEHVRQDMSTWIHAVQLEQHMLSLVEYLLSAGWTRT</sequence>
<protein>
    <recommendedName>
        <fullName evidence="1">E3 ubiquitin-protein ligase</fullName>
        <ecNumber evidence="1">2.3.2.27</ecNumber>
    </recommendedName>
</protein>
<keyword evidence="1" id="KW-0479">Metal-binding</keyword>
<comment type="catalytic activity">
    <reaction evidence="1">
        <text>S-ubiquitinyl-[E2 ubiquitin-conjugating enzyme]-L-cysteine + [acceptor protein]-L-lysine = [E2 ubiquitin-conjugating enzyme]-L-cysteine + N(6)-ubiquitinyl-[acceptor protein]-L-lysine.</text>
        <dbReference type="EC" id="2.3.2.27"/>
    </reaction>
</comment>
<comment type="caution">
    <text evidence="2">The sequence shown here is derived from an EMBL/GenBank/DDBJ whole genome shotgun (WGS) entry which is preliminary data.</text>
</comment>
<dbReference type="GO" id="GO:0005737">
    <property type="term" value="C:cytoplasm"/>
    <property type="evidence" value="ECO:0007669"/>
    <property type="project" value="TreeGrafter"/>
</dbReference>
<comment type="similarity">
    <text evidence="1">Belongs to the E3 ubiquitin-protein ligase UBR1-like family.</text>
</comment>
<keyword evidence="1" id="KW-0833">Ubl conjugation pathway</keyword>
<keyword evidence="1" id="KW-0808">Transferase</keyword>
<dbReference type="AlphaFoldDB" id="A0AAE0FH84"/>
<gene>
    <name evidence="2" type="ORF">CYMTET_31599</name>
</gene>
<comment type="pathway">
    <text evidence="1">Protein modification; protein ubiquitination.</text>
</comment>
<keyword evidence="3" id="KW-1185">Reference proteome</keyword>
<dbReference type="InterPro" id="IPR039164">
    <property type="entry name" value="UBR1-like"/>
</dbReference>
<reference evidence="2 3" key="1">
    <citation type="journal article" date="2015" name="Genome Biol. Evol.">
        <title>Comparative Genomics of a Bacterivorous Green Alga Reveals Evolutionary Causalities and Consequences of Phago-Mixotrophic Mode of Nutrition.</title>
        <authorList>
            <person name="Burns J.A."/>
            <person name="Paasch A."/>
            <person name="Narechania A."/>
            <person name="Kim E."/>
        </authorList>
    </citation>
    <scope>NUCLEOTIDE SEQUENCE [LARGE SCALE GENOMIC DNA]</scope>
    <source>
        <strain evidence="2 3">PLY_AMNH</strain>
    </source>
</reference>
<evidence type="ECO:0000256" key="1">
    <source>
        <dbReference type="RuleBase" id="RU366018"/>
    </source>
</evidence>
<dbReference type="PANTHER" id="PTHR21497">
    <property type="entry name" value="UBIQUITIN LIGASE E3 ALPHA-RELATED"/>
    <property type="match status" value="1"/>
</dbReference>
<dbReference type="GO" id="GO:0016567">
    <property type="term" value="P:protein ubiquitination"/>
    <property type="evidence" value="ECO:0007669"/>
    <property type="project" value="UniProtKB-UniRule"/>
</dbReference>
<accession>A0AAE0FH84</accession>
<dbReference type="GO" id="GO:0000151">
    <property type="term" value="C:ubiquitin ligase complex"/>
    <property type="evidence" value="ECO:0007669"/>
    <property type="project" value="TreeGrafter"/>
</dbReference>
<dbReference type="Proteomes" id="UP001190700">
    <property type="component" value="Unassembled WGS sequence"/>
</dbReference>
<dbReference type="EC" id="2.3.2.27" evidence="1"/>
<keyword evidence="1" id="KW-0862">Zinc</keyword>
<dbReference type="EMBL" id="LGRX02018769">
    <property type="protein sequence ID" value="KAK3259408.1"/>
    <property type="molecule type" value="Genomic_DNA"/>
</dbReference>
<comment type="function">
    <text evidence="1">Ubiquitin ligase protein which is a component of the N-end rule pathway. Recognizes and binds to proteins bearing specific N-terminal residues that are destabilizing according to the N-end rule, leading to their ubiquitination and subsequent degradation.</text>
</comment>
<dbReference type="GO" id="GO:0071596">
    <property type="term" value="P:ubiquitin-dependent protein catabolic process via the N-end rule pathway"/>
    <property type="evidence" value="ECO:0007669"/>
    <property type="project" value="UniProtKB-UniRule"/>
</dbReference>
<dbReference type="GO" id="GO:0008270">
    <property type="term" value="F:zinc ion binding"/>
    <property type="evidence" value="ECO:0007669"/>
    <property type="project" value="UniProtKB-UniRule"/>
</dbReference>
<evidence type="ECO:0000313" key="3">
    <source>
        <dbReference type="Proteomes" id="UP001190700"/>
    </source>
</evidence>
<evidence type="ECO:0000313" key="2">
    <source>
        <dbReference type="EMBL" id="KAK3259408.1"/>
    </source>
</evidence>
<name>A0AAE0FH84_9CHLO</name>
<keyword evidence="1" id="KW-0863">Zinc-finger</keyword>
<organism evidence="2 3">
    <name type="scientific">Cymbomonas tetramitiformis</name>
    <dbReference type="NCBI Taxonomy" id="36881"/>
    <lineage>
        <taxon>Eukaryota</taxon>
        <taxon>Viridiplantae</taxon>
        <taxon>Chlorophyta</taxon>
        <taxon>Pyramimonadophyceae</taxon>
        <taxon>Pyramimonadales</taxon>
        <taxon>Pyramimonadaceae</taxon>
        <taxon>Cymbomonas</taxon>
    </lineage>
</organism>